<dbReference type="RefSeq" id="XP_003287828.1">
    <property type="nucleotide sequence ID" value="XM_003287780.1"/>
</dbReference>
<dbReference type="PRINTS" id="PR00420">
    <property type="entry name" value="RNGMNOXGNASE"/>
</dbReference>
<name>F0ZK71_DICPU</name>
<dbReference type="SUPFAM" id="SSF51905">
    <property type="entry name" value="FAD/NAD(P)-binding domain"/>
    <property type="match status" value="1"/>
</dbReference>
<dbReference type="InParanoid" id="F0ZK71"/>
<dbReference type="STRING" id="5786.F0ZK71"/>
<dbReference type="AlphaFoldDB" id="F0ZK71"/>
<evidence type="ECO:0000313" key="7">
    <source>
        <dbReference type="Proteomes" id="UP000001064"/>
    </source>
</evidence>
<keyword evidence="4" id="KW-0503">Monooxygenase</keyword>
<organism evidence="6 7">
    <name type="scientific">Dictyostelium purpureum</name>
    <name type="common">Slime mold</name>
    <dbReference type="NCBI Taxonomy" id="5786"/>
    <lineage>
        <taxon>Eukaryota</taxon>
        <taxon>Amoebozoa</taxon>
        <taxon>Evosea</taxon>
        <taxon>Eumycetozoa</taxon>
        <taxon>Dictyostelia</taxon>
        <taxon>Dictyosteliales</taxon>
        <taxon>Dictyosteliaceae</taxon>
        <taxon>Dictyostelium</taxon>
    </lineage>
</organism>
<dbReference type="Pfam" id="PF01494">
    <property type="entry name" value="FAD_binding_3"/>
    <property type="match status" value="1"/>
</dbReference>
<dbReference type="OrthoDB" id="19601at2759"/>
<evidence type="ECO:0000259" key="5">
    <source>
        <dbReference type="Pfam" id="PF01494"/>
    </source>
</evidence>
<evidence type="ECO:0000256" key="2">
    <source>
        <dbReference type="ARBA" id="ARBA00022827"/>
    </source>
</evidence>
<keyword evidence="1" id="KW-0285">Flavoprotein</keyword>
<dbReference type="EMBL" id="GL871053">
    <property type="protein sequence ID" value="EGC35649.1"/>
    <property type="molecule type" value="Genomic_DNA"/>
</dbReference>
<reference evidence="7" key="1">
    <citation type="journal article" date="2011" name="Genome Biol.">
        <title>Comparative genomics of the social amoebae Dictyostelium discoideum and Dictyostelium purpureum.</title>
        <authorList>
            <consortium name="US DOE Joint Genome Institute (JGI-PGF)"/>
            <person name="Sucgang R."/>
            <person name="Kuo A."/>
            <person name="Tian X."/>
            <person name="Salerno W."/>
            <person name="Parikh A."/>
            <person name="Feasley C.L."/>
            <person name="Dalin E."/>
            <person name="Tu H."/>
            <person name="Huang E."/>
            <person name="Barry K."/>
            <person name="Lindquist E."/>
            <person name="Shapiro H."/>
            <person name="Bruce D."/>
            <person name="Schmutz J."/>
            <person name="Salamov A."/>
            <person name="Fey P."/>
            <person name="Gaudet P."/>
            <person name="Anjard C."/>
            <person name="Babu M.M."/>
            <person name="Basu S."/>
            <person name="Bushmanova Y."/>
            <person name="van der Wel H."/>
            <person name="Katoh-Kurasawa M."/>
            <person name="Dinh C."/>
            <person name="Coutinho P.M."/>
            <person name="Saito T."/>
            <person name="Elias M."/>
            <person name="Schaap P."/>
            <person name="Kay R.R."/>
            <person name="Henrissat B."/>
            <person name="Eichinger L."/>
            <person name="Rivero F."/>
            <person name="Putnam N.H."/>
            <person name="West C.M."/>
            <person name="Loomis W.F."/>
            <person name="Chisholm R.L."/>
            <person name="Shaulsky G."/>
            <person name="Strassmann J.E."/>
            <person name="Queller D.C."/>
            <person name="Kuspa A."/>
            <person name="Grigoriev I.V."/>
        </authorList>
    </citation>
    <scope>NUCLEOTIDE SEQUENCE [LARGE SCALE GENOMIC DNA]</scope>
    <source>
        <strain evidence="7">QSDP1</strain>
    </source>
</reference>
<dbReference type="PANTHER" id="PTHR46972:SF1">
    <property type="entry name" value="FAD DEPENDENT OXIDOREDUCTASE DOMAIN-CONTAINING PROTEIN"/>
    <property type="match status" value="1"/>
</dbReference>
<dbReference type="GO" id="GO:0071949">
    <property type="term" value="F:FAD binding"/>
    <property type="evidence" value="ECO:0007669"/>
    <property type="project" value="InterPro"/>
</dbReference>
<evidence type="ECO:0000256" key="4">
    <source>
        <dbReference type="ARBA" id="ARBA00023033"/>
    </source>
</evidence>
<evidence type="ECO:0000313" key="6">
    <source>
        <dbReference type="EMBL" id="EGC35649.1"/>
    </source>
</evidence>
<protein>
    <recommendedName>
        <fullName evidence="5">FAD-binding domain-containing protein</fullName>
    </recommendedName>
</protein>
<keyword evidence="3" id="KW-0560">Oxidoreductase</keyword>
<dbReference type="InterPro" id="IPR036188">
    <property type="entry name" value="FAD/NAD-bd_sf"/>
</dbReference>
<feature type="non-terminal residue" evidence="6">
    <location>
        <position position="1"/>
    </location>
</feature>
<gene>
    <name evidence="6" type="ORF">DICPUDRAFT_18415</name>
</gene>
<dbReference type="GeneID" id="10501003"/>
<dbReference type="PANTHER" id="PTHR46972">
    <property type="entry name" value="MONOOXYGENASE ASQM-RELATED"/>
    <property type="match status" value="1"/>
</dbReference>
<dbReference type="GO" id="GO:0004497">
    <property type="term" value="F:monooxygenase activity"/>
    <property type="evidence" value="ECO:0007669"/>
    <property type="project" value="UniProtKB-KW"/>
</dbReference>
<feature type="non-terminal residue" evidence="6">
    <location>
        <position position="415"/>
    </location>
</feature>
<dbReference type="eggNOG" id="KOG2614">
    <property type="taxonomic scope" value="Eukaryota"/>
</dbReference>
<dbReference type="OMA" id="AVHGYYF"/>
<dbReference type="InterPro" id="IPR002938">
    <property type="entry name" value="FAD-bd"/>
</dbReference>
<keyword evidence="7" id="KW-1185">Reference proteome</keyword>
<proteinExistence type="predicted"/>
<dbReference type="VEuPathDB" id="AmoebaDB:DICPUDRAFT_18415"/>
<accession>F0ZK71</accession>
<feature type="domain" description="FAD-binding" evidence="5">
    <location>
        <begin position="8"/>
        <end position="345"/>
    </location>
</feature>
<dbReference type="KEGG" id="dpp:DICPUDRAFT_18415"/>
<dbReference type="Gene3D" id="3.50.50.60">
    <property type="entry name" value="FAD/NAD(P)-binding domain"/>
    <property type="match status" value="1"/>
</dbReference>
<evidence type="ECO:0000256" key="1">
    <source>
        <dbReference type="ARBA" id="ARBA00022630"/>
    </source>
</evidence>
<evidence type="ECO:0000256" key="3">
    <source>
        <dbReference type="ARBA" id="ARBA00023002"/>
    </source>
</evidence>
<dbReference type="Proteomes" id="UP000001064">
    <property type="component" value="Unassembled WGS sequence"/>
</dbReference>
<sequence>NKLIKDLKIGIIGGGPSGLGLARYLQINGFDNVKVFERDTSRESRPQGSSLDLHEDIGQMLLKAAGLIEQFKSKSRPDGECFTFTDKNCNVKVRKPFLKIKSQRPEIDRGDLRDILIDSLQENTITWGCHFKQLKQLENGQIELEFNDGEIKEIVDFVIGCDGINSKVRSYITPIKPQYMGITMIEGEITNAKDTNPQLYQLVNQGLMFTMDKSGVDDGIVFLAQQKSDGSLIFSFAQLVEETWVKSKGFDIKTKQATQEIRDYLKNELVPNWSPMYHQLIDQSEGLFKLRILYQAPLDQNWESKSNITIIGDACHPISPFAGLGCNNALYDSYELGNFLIEKKNTDSTNLKTLISTFEQTMLSRWRPLARITMENEGIVFNGDLDLLIKKRFGLFYLTKNYLEKTINLINYITD</sequence>
<dbReference type="FunCoup" id="F0ZK71">
    <property type="interactions" value="1"/>
</dbReference>
<keyword evidence="2" id="KW-0274">FAD</keyword>